<feature type="transmembrane region" description="Helical" evidence="10">
    <location>
        <begin position="445"/>
        <end position="468"/>
    </location>
</feature>
<evidence type="ECO:0000256" key="11">
    <source>
        <dbReference type="SAM" id="SignalP"/>
    </source>
</evidence>
<feature type="transmembrane region" description="Helical" evidence="10">
    <location>
        <begin position="649"/>
        <end position="670"/>
    </location>
</feature>
<feature type="transmembrane region" description="Helical" evidence="10">
    <location>
        <begin position="747"/>
        <end position="765"/>
    </location>
</feature>
<dbReference type="InterPro" id="IPR050616">
    <property type="entry name" value="CPA3_Na-H_Antiporter_A"/>
</dbReference>
<evidence type="ECO:0000256" key="5">
    <source>
        <dbReference type="ARBA" id="ARBA00022692"/>
    </source>
</evidence>
<dbReference type="InterPro" id="IPR007182">
    <property type="entry name" value="MnhB"/>
</dbReference>
<evidence type="ECO:0000256" key="9">
    <source>
        <dbReference type="RuleBase" id="RU000320"/>
    </source>
</evidence>
<feature type="domain" description="MrpA C-terminal/MbhE" evidence="16">
    <location>
        <begin position="685"/>
        <end position="770"/>
    </location>
</feature>
<dbReference type="eggNOG" id="COG1009">
    <property type="taxonomic scope" value="Bacteria"/>
</dbReference>
<evidence type="ECO:0000256" key="8">
    <source>
        <dbReference type="ARBA" id="ARBA00023136"/>
    </source>
</evidence>
<evidence type="ECO:0000259" key="15">
    <source>
        <dbReference type="Pfam" id="PF13244"/>
    </source>
</evidence>
<feature type="transmembrane region" description="Helical" evidence="10">
    <location>
        <begin position="690"/>
        <end position="708"/>
    </location>
</feature>
<feature type="transmembrane region" description="Helical" evidence="10">
    <location>
        <begin position="136"/>
        <end position="154"/>
    </location>
</feature>
<feature type="transmembrane region" description="Helical" evidence="10">
    <location>
        <begin position="166"/>
        <end position="189"/>
    </location>
</feature>
<evidence type="ECO:0000256" key="10">
    <source>
        <dbReference type="SAM" id="Phobius"/>
    </source>
</evidence>
<dbReference type="Proteomes" id="UP000006637">
    <property type="component" value="Chromosome"/>
</dbReference>
<comment type="subcellular location">
    <subcellularLocation>
        <location evidence="1">Cell membrane</location>
        <topology evidence="1">Multi-pass membrane protein</topology>
    </subcellularLocation>
    <subcellularLocation>
        <location evidence="9">Membrane</location>
        <topology evidence="9">Multi-pass membrane protein</topology>
    </subcellularLocation>
</comment>
<dbReference type="Pfam" id="PF13244">
    <property type="entry name" value="MbhD"/>
    <property type="match status" value="1"/>
</dbReference>
<feature type="transmembrane region" description="Helical" evidence="10">
    <location>
        <begin position="326"/>
        <end position="350"/>
    </location>
</feature>
<feature type="transmembrane region" description="Helical" evidence="10">
    <location>
        <begin position="899"/>
        <end position="923"/>
    </location>
</feature>
<feature type="transmembrane region" description="Helical" evidence="10">
    <location>
        <begin position="566"/>
        <end position="588"/>
    </location>
</feature>
<evidence type="ECO:0000256" key="2">
    <source>
        <dbReference type="ARBA" id="ARBA00022448"/>
    </source>
</evidence>
<evidence type="ECO:0000259" key="12">
    <source>
        <dbReference type="Pfam" id="PF00361"/>
    </source>
</evidence>
<feature type="transmembrane region" description="Helical" evidence="10">
    <location>
        <begin position="600"/>
        <end position="618"/>
    </location>
</feature>
<feature type="transmembrane region" description="Helical" evidence="10">
    <location>
        <begin position="274"/>
        <end position="295"/>
    </location>
</feature>
<dbReference type="InterPro" id="IPR025383">
    <property type="entry name" value="MrpA_C/MbhD"/>
</dbReference>
<feature type="transmembrane region" description="Helical" evidence="10">
    <location>
        <begin position="77"/>
        <end position="101"/>
    </location>
</feature>
<dbReference type="EMBL" id="CP000386">
    <property type="protein sequence ID" value="ABG04759.1"/>
    <property type="molecule type" value="Genomic_DNA"/>
</dbReference>
<feature type="transmembrane region" description="Helical" evidence="10">
    <location>
        <begin position="852"/>
        <end position="879"/>
    </location>
</feature>
<dbReference type="GO" id="GO:0016491">
    <property type="term" value="F:oxidoreductase activity"/>
    <property type="evidence" value="ECO:0007669"/>
    <property type="project" value="UniProtKB-KW"/>
</dbReference>
<keyword evidence="17" id="KW-0560">Oxidoreductase</keyword>
<dbReference type="Pfam" id="PF04039">
    <property type="entry name" value="MnhB"/>
    <property type="match status" value="1"/>
</dbReference>
<dbReference type="InterPro" id="IPR001516">
    <property type="entry name" value="Proton_antipo_N"/>
</dbReference>
<reference evidence="17 18" key="1">
    <citation type="submission" date="2006-06" db="EMBL/GenBank/DDBJ databases">
        <title>Complete sequence of Rubrobacter xylanophilus DSM 9941.</title>
        <authorList>
            <consortium name="US DOE Joint Genome Institute"/>
            <person name="Copeland A."/>
            <person name="Lucas S."/>
            <person name="Lapidus A."/>
            <person name="Barry K."/>
            <person name="Detter J.C."/>
            <person name="Glavina del Rio T."/>
            <person name="Hammon N."/>
            <person name="Israni S."/>
            <person name="Dalin E."/>
            <person name="Tice H."/>
            <person name="Pitluck S."/>
            <person name="Munk A.C."/>
            <person name="Brettin T."/>
            <person name="Bruce D."/>
            <person name="Han C."/>
            <person name="Tapia R."/>
            <person name="Gilna P."/>
            <person name="Schmutz J."/>
            <person name="Larimer F."/>
            <person name="Land M."/>
            <person name="Hauser L."/>
            <person name="Kyrpides N."/>
            <person name="Lykidis A."/>
            <person name="da Costa M.S."/>
            <person name="Rainey F.A."/>
            <person name="Empadinhas N."/>
            <person name="Jolivet E."/>
            <person name="Battista J.R."/>
            <person name="Richardson P."/>
        </authorList>
    </citation>
    <scope>NUCLEOTIDE SEQUENCE [LARGE SCALE GENOMIC DNA]</scope>
    <source>
        <strain evidence="18">DSM 9941 / NBRC 16129 / PRD-1</strain>
    </source>
</reference>
<dbReference type="PANTHER" id="PTHR43373">
    <property type="entry name" value="NA(+)/H(+) ANTIPORTER SUBUNIT"/>
    <property type="match status" value="1"/>
</dbReference>
<feature type="chain" id="PRO_5004187680" evidence="11">
    <location>
        <begin position="32"/>
        <end position="941"/>
    </location>
</feature>
<name>Q1AV19_RUBXD</name>
<protein>
    <submittedName>
        <fullName evidence="17">NADH dehydrogenase (Quinone)</fullName>
        <ecNumber evidence="17">1.6.99.5</ecNumber>
    </submittedName>
</protein>
<feature type="signal peptide" evidence="11">
    <location>
        <begin position="1"/>
        <end position="31"/>
    </location>
</feature>
<evidence type="ECO:0000256" key="6">
    <source>
        <dbReference type="ARBA" id="ARBA00022989"/>
    </source>
</evidence>
<feature type="domain" description="NADH:quinone oxidoreductase/Mrp antiporter transmembrane" evidence="12">
    <location>
        <begin position="133"/>
        <end position="417"/>
    </location>
</feature>
<evidence type="ECO:0000256" key="3">
    <source>
        <dbReference type="ARBA" id="ARBA00022449"/>
    </source>
</evidence>
<keyword evidence="8 10" id="KW-0472">Membrane</keyword>
<sequence>MALFAVLAPLVLALLAAPAALLAGASKPAHAAPVGTALAALAFAATLAGWLSGGGSVDVAWVPSWDLRFAVKMDGLAALYSLLATGIGLVVLVYSAGYLPLHLEHQGRPASEGVGFYFFVLLFMGSMVGLAMAQDLILIFLFWDLTAIASYYLIGYDRHREESRASAMMSLLITGITAVLLLVGALLLYASHGTFSVPELAGRVEPGALLASAGLLVLLAAFAKSAQAPFHFWLPRAMAAPTPVSAYLHSAAMVAAGVLLIGRLYPILAQSEALLAVMSAVGLLSMGLGGVLALTRDTLKQLLAYSTVAQYGYVVFMYGLGGRYGAAGAAFYVIAHALAKSALFLSAGAVTEATGEDRLSRLGGLWSKMPLLAASSGLAAAGLAALPLTIGFFKDEFFFAATLERGALFGGLAVLSASVTLAYTWRFWSGIFLGEPLPGGGVRRVPALLVAPVVALGGVALAGGVFAIPFERLAEAAGEASFGSPTPLDATYHAEVLPEYVMALATYALGAAIVVSRPAWARAALGFSRLGKVVGPERVYGLTVHGLNLLSDYVHRLEIRNLRGRVAFVLLPTAALVGAAVLMTPGAAPYWVGPFSAEDAPLMLAMLTVAVVSVATTLARRHVTLALATSSAGFVLAVIYAFYAAPNVVLVAVLIETMLTLLLVATLRLIPYEALHRQAMLPPARLARKVFVTAVAGALAFVVAWGALSQPPPGQTIAEEHIRLAPEAHAANVVTAILADFRALDTLGEITVVALVLLGVATLLGQVPRPQMHAAGGGRPAAAPQPAARVVTRAIARLLYLPALLVAAAILVKGFVETGDGFSAGVVGALGVLLRYLAYGHDEARKLLPVRYATAIAFAGLLVALSVAAAPLLFGGALLTHYPPPGAEPLHLGTLEVMTAVLFDFGVFLLVFGFAVGVVSYFARTIAVRERYATARGGRER</sequence>
<keyword evidence="5 9" id="KW-0812">Transmembrane</keyword>
<feature type="domain" description="NADH-Ubiquinone oxidoreductase (complex I) chain 5 N-terminal" evidence="13">
    <location>
        <begin position="64"/>
        <end position="100"/>
    </location>
</feature>
<feature type="transmembrane region" description="Helical" evidence="10">
    <location>
        <begin position="302"/>
        <end position="320"/>
    </location>
</feature>
<dbReference type="Pfam" id="PF00361">
    <property type="entry name" value="Proton_antipo_M"/>
    <property type="match status" value="1"/>
</dbReference>
<feature type="transmembrane region" description="Helical" evidence="10">
    <location>
        <begin position="371"/>
        <end position="393"/>
    </location>
</feature>
<feature type="transmembrane region" description="Helical" evidence="10">
    <location>
        <begin position="113"/>
        <end position="130"/>
    </location>
</feature>
<evidence type="ECO:0000259" key="16">
    <source>
        <dbReference type="Pfam" id="PF20501"/>
    </source>
</evidence>
<keyword evidence="2" id="KW-0813">Transport</keyword>
<dbReference type="OrthoDB" id="9811798at2"/>
<evidence type="ECO:0000313" key="18">
    <source>
        <dbReference type="Proteomes" id="UP000006637"/>
    </source>
</evidence>
<organism evidence="17 18">
    <name type="scientific">Rubrobacter xylanophilus (strain DSM 9941 / JCM 11954 / NBRC 16129 / PRD-1)</name>
    <dbReference type="NCBI Taxonomy" id="266117"/>
    <lineage>
        <taxon>Bacteria</taxon>
        <taxon>Bacillati</taxon>
        <taxon>Actinomycetota</taxon>
        <taxon>Rubrobacteria</taxon>
        <taxon>Rubrobacterales</taxon>
        <taxon>Rubrobacteraceae</taxon>
        <taxon>Rubrobacter</taxon>
    </lineage>
</organism>
<evidence type="ECO:0000256" key="7">
    <source>
        <dbReference type="ARBA" id="ARBA00023065"/>
    </source>
</evidence>
<dbReference type="PRINTS" id="PR01435">
    <property type="entry name" value="NPOXDRDTASE5"/>
</dbReference>
<dbReference type="RefSeq" id="WP_011564775.1">
    <property type="nucleotide sequence ID" value="NC_008148.1"/>
</dbReference>
<keyword evidence="6 10" id="KW-1133">Transmembrane helix</keyword>
<dbReference type="AlphaFoldDB" id="Q1AV19"/>
<dbReference type="EC" id="1.6.99.5" evidence="17"/>
<dbReference type="InterPro" id="IPR046806">
    <property type="entry name" value="MrpA_C/MbhE"/>
</dbReference>
<feature type="transmembrane region" description="Helical" evidence="10">
    <location>
        <begin position="405"/>
        <end position="425"/>
    </location>
</feature>
<proteinExistence type="predicted"/>
<feature type="transmembrane region" description="Helical" evidence="10">
    <location>
        <begin position="822"/>
        <end position="840"/>
    </location>
</feature>
<evidence type="ECO:0000256" key="4">
    <source>
        <dbReference type="ARBA" id="ARBA00022475"/>
    </source>
</evidence>
<gene>
    <name evidence="17" type="ordered locus">Rxyl_1800</name>
</gene>
<feature type="domain" description="MrpA C-terminal/MbhD" evidence="15">
    <location>
        <begin position="608"/>
        <end position="671"/>
    </location>
</feature>
<keyword evidence="18" id="KW-1185">Reference proteome</keyword>
<evidence type="ECO:0000256" key="1">
    <source>
        <dbReference type="ARBA" id="ARBA00004651"/>
    </source>
</evidence>
<dbReference type="STRING" id="266117.Rxyl_1800"/>
<feature type="transmembrane region" description="Helical" evidence="10">
    <location>
        <begin position="798"/>
        <end position="816"/>
    </location>
</feature>
<evidence type="ECO:0000259" key="14">
    <source>
        <dbReference type="Pfam" id="PF04039"/>
    </source>
</evidence>
<keyword evidence="11" id="KW-0732">Signal</keyword>
<dbReference type="PhylomeDB" id="Q1AV19"/>
<feature type="domain" description="Na+/H+ antiporter MnhB subunit-related protein" evidence="14">
    <location>
        <begin position="792"/>
        <end position="915"/>
    </location>
</feature>
<dbReference type="PANTHER" id="PTHR43373:SF1">
    <property type="entry name" value="NA(+)_H(+) ANTIPORTER SUBUNIT A"/>
    <property type="match status" value="1"/>
</dbReference>
<feature type="transmembrane region" description="Helical" evidence="10">
    <location>
        <begin position="246"/>
        <end position="268"/>
    </location>
</feature>
<dbReference type="eggNOG" id="COG2111">
    <property type="taxonomic scope" value="Bacteria"/>
</dbReference>
<dbReference type="InterPro" id="IPR001750">
    <property type="entry name" value="ND/Mrp_TM"/>
</dbReference>
<dbReference type="PRINTS" id="PR01434">
    <property type="entry name" value="NADHDHGNASE5"/>
</dbReference>
<keyword evidence="7" id="KW-0406">Ion transport</keyword>
<evidence type="ECO:0000259" key="13">
    <source>
        <dbReference type="Pfam" id="PF00662"/>
    </source>
</evidence>
<dbReference type="Pfam" id="PF00662">
    <property type="entry name" value="Proton_antipo_N"/>
    <property type="match status" value="1"/>
</dbReference>
<dbReference type="HOGENOM" id="CLU_007100_2_2_11"/>
<feature type="transmembrane region" description="Helical" evidence="10">
    <location>
        <begin position="625"/>
        <end position="643"/>
    </location>
</feature>
<evidence type="ECO:0000313" key="17">
    <source>
        <dbReference type="EMBL" id="ABG04759.1"/>
    </source>
</evidence>
<accession>Q1AV19</accession>
<keyword evidence="4" id="KW-1003">Cell membrane</keyword>
<dbReference type="Pfam" id="PF20501">
    <property type="entry name" value="MbhE"/>
    <property type="match status" value="1"/>
</dbReference>
<dbReference type="KEGG" id="rxy:Rxyl_1800"/>
<feature type="transmembrane region" description="Helical" evidence="10">
    <location>
        <begin position="209"/>
        <end position="234"/>
    </location>
</feature>
<dbReference type="GO" id="GO:0005886">
    <property type="term" value="C:plasma membrane"/>
    <property type="evidence" value="ECO:0007669"/>
    <property type="project" value="UniProtKB-SubCell"/>
</dbReference>
<keyword evidence="3" id="KW-0050">Antiport</keyword>